<evidence type="ECO:0000256" key="2">
    <source>
        <dbReference type="ARBA" id="ARBA00022692"/>
    </source>
</evidence>
<comment type="subcellular location">
    <subcellularLocation>
        <location evidence="5">Cell membrane</location>
        <topology evidence="5">Single-pass membrane protein</topology>
    </subcellularLocation>
    <subcellularLocation>
        <location evidence="5">Membrane raft</location>
        <topology evidence="5">Single-pass membrane protein</topology>
    </subcellularLocation>
</comment>
<keyword evidence="8" id="KW-1185">Reference proteome</keyword>
<evidence type="ECO:0000256" key="4">
    <source>
        <dbReference type="ARBA" id="ARBA00023136"/>
    </source>
</evidence>
<proteinExistence type="inferred from homology"/>
<dbReference type="NCBIfam" id="NF010186">
    <property type="entry name" value="PRK13665.1"/>
    <property type="match status" value="1"/>
</dbReference>
<evidence type="ECO:0000313" key="8">
    <source>
        <dbReference type="Proteomes" id="UP000320390"/>
    </source>
</evidence>
<name>A0A518EUC3_9BACT</name>
<accession>A0A518EUC3</accession>
<keyword evidence="4 5" id="KW-0472">Membrane</keyword>
<dbReference type="Pfam" id="PF12127">
    <property type="entry name" value="FloA"/>
    <property type="match status" value="1"/>
</dbReference>
<organism evidence="7 8">
    <name type="scientific">Saltatorellus ferox</name>
    <dbReference type="NCBI Taxonomy" id="2528018"/>
    <lineage>
        <taxon>Bacteria</taxon>
        <taxon>Pseudomonadati</taxon>
        <taxon>Planctomycetota</taxon>
        <taxon>Planctomycetia</taxon>
        <taxon>Planctomycetia incertae sedis</taxon>
        <taxon>Saltatorellus</taxon>
    </lineage>
</organism>
<evidence type="ECO:0000256" key="3">
    <source>
        <dbReference type="ARBA" id="ARBA00022989"/>
    </source>
</evidence>
<keyword evidence="1 5" id="KW-1003">Cell membrane</keyword>
<feature type="compositionally biased region" description="Polar residues" evidence="6">
    <location>
        <begin position="351"/>
        <end position="360"/>
    </location>
</feature>
<dbReference type="OrthoDB" id="9808365at2"/>
<evidence type="ECO:0000256" key="5">
    <source>
        <dbReference type="HAMAP-Rule" id="MF_01562"/>
    </source>
</evidence>
<keyword evidence="3 5" id="KW-1133">Transmembrane helix</keyword>
<dbReference type="AlphaFoldDB" id="A0A518EUC3"/>
<comment type="subunit">
    <text evidence="5">Homooligomerizes.</text>
</comment>
<comment type="caution">
    <text evidence="5">Lacks conserved residue(s) required for the propagation of feature annotation.</text>
</comment>
<dbReference type="EMBL" id="CP036434">
    <property type="protein sequence ID" value="QDV07693.1"/>
    <property type="molecule type" value="Genomic_DNA"/>
</dbReference>
<evidence type="ECO:0000313" key="7">
    <source>
        <dbReference type="EMBL" id="QDV07693.1"/>
    </source>
</evidence>
<comment type="similarity">
    <text evidence="5">Belongs to the flotillin-like FloA family.</text>
</comment>
<feature type="transmembrane region" description="Helical" evidence="5">
    <location>
        <begin position="28"/>
        <end position="46"/>
    </location>
</feature>
<gene>
    <name evidence="5" type="primary">floA</name>
    <name evidence="7" type="ORF">Poly30_32220</name>
</gene>
<dbReference type="GO" id="GO:0005886">
    <property type="term" value="C:plasma membrane"/>
    <property type="evidence" value="ECO:0007669"/>
    <property type="project" value="UniProtKB-SubCell"/>
</dbReference>
<evidence type="ECO:0000256" key="1">
    <source>
        <dbReference type="ARBA" id="ARBA00022475"/>
    </source>
</evidence>
<reference evidence="7 8" key="1">
    <citation type="submission" date="2019-02" db="EMBL/GenBank/DDBJ databases">
        <title>Deep-cultivation of Planctomycetes and their phenomic and genomic characterization uncovers novel biology.</title>
        <authorList>
            <person name="Wiegand S."/>
            <person name="Jogler M."/>
            <person name="Boedeker C."/>
            <person name="Pinto D."/>
            <person name="Vollmers J."/>
            <person name="Rivas-Marin E."/>
            <person name="Kohn T."/>
            <person name="Peeters S.H."/>
            <person name="Heuer A."/>
            <person name="Rast P."/>
            <person name="Oberbeckmann S."/>
            <person name="Bunk B."/>
            <person name="Jeske O."/>
            <person name="Meyerdierks A."/>
            <person name="Storesund J.E."/>
            <person name="Kallscheuer N."/>
            <person name="Luecker S."/>
            <person name="Lage O.M."/>
            <person name="Pohl T."/>
            <person name="Merkel B.J."/>
            <person name="Hornburger P."/>
            <person name="Mueller R.-W."/>
            <person name="Bruemmer F."/>
            <person name="Labrenz M."/>
            <person name="Spormann A.M."/>
            <person name="Op den Camp H."/>
            <person name="Overmann J."/>
            <person name="Amann R."/>
            <person name="Jetten M.S.M."/>
            <person name="Mascher T."/>
            <person name="Medema M.H."/>
            <person name="Devos D.P."/>
            <person name="Kaster A.-K."/>
            <person name="Ovreas L."/>
            <person name="Rohde M."/>
            <person name="Galperin M.Y."/>
            <person name="Jogler C."/>
        </authorList>
    </citation>
    <scope>NUCLEOTIDE SEQUENCE [LARGE SCALE GENOMIC DNA]</scope>
    <source>
        <strain evidence="7 8">Poly30</strain>
    </source>
</reference>
<dbReference type="HAMAP" id="MF_01562">
    <property type="entry name" value="FloA"/>
    <property type="match status" value="1"/>
</dbReference>
<comment type="function">
    <text evidence="5">Found in functional membrane microdomains (FMM) that may be equivalent to eukaryotic membrane rafts FMMs are highly dynamic and increase in number as cells age. Flotillins are thought to be important factors in membrane fluidity.</text>
</comment>
<protein>
    <recommendedName>
        <fullName evidence="5">Flotillin-like protein FloA</fullName>
    </recommendedName>
</protein>
<dbReference type="InterPro" id="IPR022853">
    <property type="entry name" value="FloA"/>
</dbReference>
<sequence length="360" mass="37946">MSQLLAFGVFALQDPIAAEGQLQGLAKTIGLVFLVLFLLAFLVLFLKYAKLYIQAVLSGADVGLFDMLAMSLRKVNPTIIVAGRINLVQARINGISSNDLEAHYLAGGNVPRVVAAIISANKAGLDLDFKTATGIDLAGRDVLEAVRTSVTPKVIDCPDPTKGKSEVAAVAKDGIQVLAKARVTVRTNIARLVGGAGEETIIARVGEGIVSTIGSMETHQRALENPDQISKTVLDRGLDAGTAFEIVSIDIADVDIGHNIGARLQADQAEADKRVAQALAEKRRAMAVAAEQEFIAQVQENRAKVVAAEALVPAAMAEALRNGNLGVMDMLRLKNLESDTTMRRSIGGDSTGATTEAPTN</sequence>
<dbReference type="GO" id="GO:0045121">
    <property type="term" value="C:membrane raft"/>
    <property type="evidence" value="ECO:0007669"/>
    <property type="project" value="UniProtKB-SubCell"/>
</dbReference>
<dbReference type="Proteomes" id="UP000320390">
    <property type="component" value="Chromosome"/>
</dbReference>
<dbReference type="RefSeq" id="WP_145199024.1">
    <property type="nucleotide sequence ID" value="NZ_CP036434.1"/>
</dbReference>
<feature type="region of interest" description="Disordered" evidence="6">
    <location>
        <begin position="341"/>
        <end position="360"/>
    </location>
</feature>
<keyword evidence="2 5" id="KW-0812">Transmembrane</keyword>
<evidence type="ECO:0000256" key="6">
    <source>
        <dbReference type="SAM" id="MobiDB-lite"/>
    </source>
</evidence>